<evidence type="ECO:0000313" key="3">
    <source>
        <dbReference type="Proteomes" id="UP000287651"/>
    </source>
</evidence>
<evidence type="ECO:0000256" key="1">
    <source>
        <dbReference type="SAM" id="MobiDB-lite"/>
    </source>
</evidence>
<feature type="compositionally biased region" description="Basic residues" evidence="1">
    <location>
        <begin position="1"/>
        <end position="16"/>
    </location>
</feature>
<accession>A0A426XQZ6</accession>
<dbReference type="EMBL" id="AMZH03018247">
    <property type="protein sequence ID" value="RRT41845.1"/>
    <property type="molecule type" value="Genomic_DNA"/>
</dbReference>
<dbReference type="Proteomes" id="UP000287651">
    <property type="component" value="Unassembled WGS sequence"/>
</dbReference>
<feature type="region of interest" description="Disordered" evidence="1">
    <location>
        <begin position="107"/>
        <end position="126"/>
    </location>
</feature>
<feature type="region of interest" description="Disordered" evidence="1">
    <location>
        <begin position="54"/>
        <end position="79"/>
    </location>
</feature>
<name>A0A426XQZ6_ENSVE</name>
<protein>
    <submittedName>
        <fullName evidence="2">Uncharacterized protein</fullName>
    </submittedName>
</protein>
<evidence type="ECO:0000313" key="2">
    <source>
        <dbReference type="EMBL" id="RRT41845.1"/>
    </source>
</evidence>
<feature type="region of interest" description="Disordered" evidence="1">
    <location>
        <begin position="1"/>
        <end position="41"/>
    </location>
</feature>
<dbReference type="AlphaFoldDB" id="A0A426XQZ6"/>
<gene>
    <name evidence="2" type="ORF">B296_00045507</name>
</gene>
<sequence>MRSRPAQKLPRQSKKVHIMDAIPLADKSPPPPPPPRPPPPLLKLIAALLFFSPPTAHRAPPRNPPSNHRRPSQIMGKDATFLQRRQRIDETEGTGEITTTNSQFLQGTELNSSPWNQEARNEGSKLNLQQGSRRFLDSSSRLLVYSSLRGGLWGKPERPTNRRKRGKRRIYSNEGFTWFRRLCHLWVADWHKCPGDQWGDAKDDGHSS</sequence>
<feature type="compositionally biased region" description="Pro residues" evidence="1">
    <location>
        <begin position="28"/>
        <end position="41"/>
    </location>
</feature>
<reference evidence="2 3" key="1">
    <citation type="journal article" date="2014" name="Agronomy (Basel)">
        <title>A Draft Genome Sequence for Ensete ventricosum, the Drought-Tolerant Tree Against Hunger.</title>
        <authorList>
            <person name="Harrison J."/>
            <person name="Moore K.A."/>
            <person name="Paszkiewicz K."/>
            <person name="Jones T."/>
            <person name="Grant M."/>
            <person name="Ambacheew D."/>
            <person name="Muzemil S."/>
            <person name="Studholme D.J."/>
        </authorList>
    </citation>
    <scope>NUCLEOTIDE SEQUENCE [LARGE SCALE GENOMIC DNA]</scope>
</reference>
<proteinExistence type="predicted"/>
<comment type="caution">
    <text evidence="2">The sequence shown here is derived from an EMBL/GenBank/DDBJ whole genome shotgun (WGS) entry which is preliminary data.</text>
</comment>
<organism evidence="2 3">
    <name type="scientific">Ensete ventricosum</name>
    <name type="common">Abyssinian banana</name>
    <name type="synonym">Musa ensete</name>
    <dbReference type="NCBI Taxonomy" id="4639"/>
    <lineage>
        <taxon>Eukaryota</taxon>
        <taxon>Viridiplantae</taxon>
        <taxon>Streptophyta</taxon>
        <taxon>Embryophyta</taxon>
        <taxon>Tracheophyta</taxon>
        <taxon>Spermatophyta</taxon>
        <taxon>Magnoliopsida</taxon>
        <taxon>Liliopsida</taxon>
        <taxon>Zingiberales</taxon>
        <taxon>Musaceae</taxon>
        <taxon>Ensete</taxon>
    </lineage>
</organism>